<sequence>MANRLLPSSKELVKNLQLKAAVLRSNQVFFSSNIPQGDGGIINEAVETVAENVESVSETAETKKTAEEVVETTTAEADTNVLNTCEYRSAQDLHGQLGDGCDHNTGL</sequence>
<name>A0A445BZH1_ARAHY</name>
<dbReference type="OrthoDB" id="1162579at2759"/>
<proteinExistence type="predicted"/>
<accession>A0A445BZH1</accession>
<organism evidence="1 2">
    <name type="scientific">Arachis hypogaea</name>
    <name type="common">Peanut</name>
    <dbReference type="NCBI Taxonomy" id="3818"/>
    <lineage>
        <taxon>Eukaryota</taxon>
        <taxon>Viridiplantae</taxon>
        <taxon>Streptophyta</taxon>
        <taxon>Embryophyta</taxon>
        <taxon>Tracheophyta</taxon>
        <taxon>Spermatophyta</taxon>
        <taxon>Magnoliopsida</taxon>
        <taxon>eudicotyledons</taxon>
        <taxon>Gunneridae</taxon>
        <taxon>Pentapetalae</taxon>
        <taxon>rosids</taxon>
        <taxon>fabids</taxon>
        <taxon>Fabales</taxon>
        <taxon>Fabaceae</taxon>
        <taxon>Papilionoideae</taxon>
        <taxon>50 kb inversion clade</taxon>
        <taxon>dalbergioids sensu lato</taxon>
        <taxon>Dalbergieae</taxon>
        <taxon>Pterocarpus clade</taxon>
        <taxon>Arachis</taxon>
    </lineage>
</organism>
<comment type="caution">
    <text evidence="1">The sequence shown here is derived from an EMBL/GenBank/DDBJ whole genome shotgun (WGS) entry which is preliminary data.</text>
</comment>
<dbReference type="Proteomes" id="UP000289738">
    <property type="component" value="Chromosome A08"/>
</dbReference>
<dbReference type="Gramene" id="arahy.Tifrunner.gnm2.ann2.Ah08g263700.1">
    <property type="protein sequence ID" value="arahy.Tifrunner.gnm2.ann2.Ah08g263700.1-CDS"/>
    <property type="gene ID" value="arahy.Tifrunner.gnm2.ann2.Ah08g263700"/>
</dbReference>
<protein>
    <submittedName>
        <fullName evidence="1">Uncharacterized protein</fullName>
    </submittedName>
</protein>
<dbReference type="AlphaFoldDB" id="A0A445BZH1"/>
<evidence type="ECO:0000313" key="2">
    <source>
        <dbReference type="Proteomes" id="UP000289738"/>
    </source>
</evidence>
<reference evidence="1 2" key="1">
    <citation type="submission" date="2019-01" db="EMBL/GenBank/DDBJ databases">
        <title>Sequencing of cultivated peanut Arachis hypogaea provides insights into genome evolution and oil improvement.</title>
        <authorList>
            <person name="Chen X."/>
        </authorList>
    </citation>
    <scope>NUCLEOTIDE SEQUENCE [LARGE SCALE GENOMIC DNA]</scope>
    <source>
        <strain evidence="2">cv. Fuhuasheng</strain>
        <tissue evidence="1">Leaves</tissue>
    </source>
</reference>
<evidence type="ECO:0000313" key="1">
    <source>
        <dbReference type="EMBL" id="RYR43896.1"/>
    </source>
</evidence>
<keyword evidence="2" id="KW-1185">Reference proteome</keyword>
<dbReference type="EMBL" id="SDMP01000008">
    <property type="protein sequence ID" value="RYR43896.1"/>
    <property type="molecule type" value="Genomic_DNA"/>
</dbReference>
<gene>
    <name evidence="1" type="ORF">Ahy_A08g040288</name>
</gene>